<accession>A0A084VQ51</accession>
<dbReference type="VEuPathDB" id="VectorBase:ASIC007626"/>
<evidence type="ECO:0000313" key="1">
    <source>
        <dbReference type="EMBL" id="KFB40095.1"/>
    </source>
</evidence>
<evidence type="ECO:0000313" key="2">
    <source>
        <dbReference type="EnsemblMetazoa" id="ASIC007626-PA"/>
    </source>
</evidence>
<dbReference type="Proteomes" id="UP000030765">
    <property type="component" value="Unassembled WGS sequence"/>
</dbReference>
<protein>
    <submittedName>
        <fullName evidence="1 2">Uncharacterized protein</fullName>
    </submittedName>
</protein>
<keyword evidence="3" id="KW-1185">Reference proteome</keyword>
<dbReference type="EnsemblMetazoa" id="ASIC007626-RA">
    <property type="protein sequence ID" value="ASIC007626-PA"/>
    <property type="gene ID" value="ASIC007626"/>
</dbReference>
<sequence length="85" mass="9546">MTKYPLLLPTQLLLGRRAFERVQLKLDLHFSQQRVYRMKDLITIPHHTAELELPVVLAIVTETALSLSSSSGGIYPAGPDANYQI</sequence>
<dbReference type="EMBL" id="KE525003">
    <property type="protein sequence ID" value="KFB40095.1"/>
    <property type="molecule type" value="Genomic_DNA"/>
</dbReference>
<reference evidence="1 3" key="1">
    <citation type="journal article" date="2014" name="BMC Genomics">
        <title>Genome sequence of Anopheles sinensis provides insight into genetics basis of mosquito competence for malaria parasites.</title>
        <authorList>
            <person name="Zhou D."/>
            <person name="Zhang D."/>
            <person name="Ding G."/>
            <person name="Shi L."/>
            <person name="Hou Q."/>
            <person name="Ye Y."/>
            <person name="Xu Y."/>
            <person name="Zhou H."/>
            <person name="Xiong C."/>
            <person name="Li S."/>
            <person name="Yu J."/>
            <person name="Hong S."/>
            <person name="Yu X."/>
            <person name="Zou P."/>
            <person name="Chen C."/>
            <person name="Chang X."/>
            <person name="Wang W."/>
            <person name="Lv Y."/>
            <person name="Sun Y."/>
            <person name="Ma L."/>
            <person name="Shen B."/>
            <person name="Zhu C."/>
        </authorList>
    </citation>
    <scope>NUCLEOTIDE SEQUENCE [LARGE SCALE GENOMIC DNA]</scope>
</reference>
<reference evidence="2" key="2">
    <citation type="submission" date="2020-05" db="UniProtKB">
        <authorList>
            <consortium name="EnsemblMetazoa"/>
        </authorList>
    </citation>
    <scope>IDENTIFICATION</scope>
</reference>
<dbReference type="AlphaFoldDB" id="A0A084VQ51"/>
<gene>
    <name evidence="1" type="ORF">ZHAS_00007626</name>
</gene>
<evidence type="ECO:0000313" key="3">
    <source>
        <dbReference type="Proteomes" id="UP000030765"/>
    </source>
</evidence>
<organism evidence="1">
    <name type="scientific">Anopheles sinensis</name>
    <name type="common">Mosquito</name>
    <dbReference type="NCBI Taxonomy" id="74873"/>
    <lineage>
        <taxon>Eukaryota</taxon>
        <taxon>Metazoa</taxon>
        <taxon>Ecdysozoa</taxon>
        <taxon>Arthropoda</taxon>
        <taxon>Hexapoda</taxon>
        <taxon>Insecta</taxon>
        <taxon>Pterygota</taxon>
        <taxon>Neoptera</taxon>
        <taxon>Endopterygota</taxon>
        <taxon>Diptera</taxon>
        <taxon>Nematocera</taxon>
        <taxon>Culicoidea</taxon>
        <taxon>Culicidae</taxon>
        <taxon>Anophelinae</taxon>
        <taxon>Anopheles</taxon>
    </lineage>
</organism>
<name>A0A084VQ51_ANOSI</name>
<dbReference type="EMBL" id="ATLV01015129">
    <property type="status" value="NOT_ANNOTATED_CDS"/>
    <property type="molecule type" value="Genomic_DNA"/>
</dbReference>
<proteinExistence type="predicted"/>